<feature type="transmembrane region" description="Helical" evidence="1">
    <location>
        <begin position="161"/>
        <end position="181"/>
    </location>
</feature>
<keyword evidence="1" id="KW-0812">Transmembrane</keyword>
<evidence type="ECO:0000313" key="3">
    <source>
        <dbReference type="Proteomes" id="UP000594621"/>
    </source>
</evidence>
<evidence type="ECO:0008006" key="4">
    <source>
        <dbReference type="Google" id="ProtNLM"/>
    </source>
</evidence>
<evidence type="ECO:0000313" key="2">
    <source>
        <dbReference type="EMBL" id="QPF90289.1"/>
    </source>
</evidence>
<dbReference type="KEGG" id="bcou:IC761_27890"/>
<dbReference type="Proteomes" id="UP000594621">
    <property type="component" value="Chromosome"/>
</dbReference>
<reference evidence="2 3" key="1">
    <citation type="submission" date="2020-09" db="EMBL/GenBank/DDBJ databases">
        <title>Complete genomes of bradyrhizobia occurring on native shrubby legumes in Australia.</title>
        <authorList>
            <person name="Lafay B."/>
        </authorList>
    </citation>
    <scope>NUCLEOTIDE SEQUENCE [LARGE SCALE GENOMIC DNA]</scope>
    <source>
        <strain evidence="2 3">BDV5040</strain>
    </source>
</reference>
<accession>A0A7S9D4J3</accession>
<dbReference type="EMBL" id="CP061379">
    <property type="protein sequence ID" value="QPF90289.1"/>
    <property type="molecule type" value="Genomic_DNA"/>
</dbReference>
<organism evidence="2 3">
    <name type="scientific">Bradyrhizobium commune</name>
    <dbReference type="NCBI Taxonomy" id="83627"/>
    <lineage>
        <taxon>Bacteria</taxon>
        <taxon>Pseudomonadati</taxon>
        <taxon>Pseudomonadota</taxon>
        <taxon>Alphaproteobacteria</taxon>
        <taxon>Hyphomicrobiales</taxon>
        <taxon>Nitrobacteraceae</taxon>
        <taxon>Bradyrhizobium</taxon>
    </lineage>
</organism>
<feature type="transmembrane region" description="Helical" evidence="1">
    <location>
        <begin position="14"/>
        <end position="38"/>
    </location>
</feature>
<sequence length="419" mass="43360">MVALIAGGVFVEHAAYLLASLTLGCAAAASSAASVVAVVSRLRRFVPAMVFPIIWMLMQIVPISTGSVANPIWSATALALNEPSLRGHISIDAGSTLGSLIWYLTILSTIVSTVVLTMDRARAETTLFALTAVATLIVLTRLACQTSVVANLGLDIRAARALPTVGPIAALGGVAMIAMAVERNANRAGSDTSFIVSLLPQLLLSIAGIVSALMLMTDLNESNLLALTVLGFAVIALVAIVRRLRVPAWSSAILAGILVSAVAAAMVSLAQTKPTLDLLSAVEKTTGQGSLAIMRRILTDSSWLGGGVGTFDQISRVYLDYGAHGAPPLPSTAALVVVEWGRLALPILIAFSLQLFFYTVNGAVSRGRDSFFASATAAVVIVAMGEAFVDPGMLNPPIQLLLAGMVGLGISQSMGKTKV</sequence>
<feature type="transmembrane region" description="Helical" evidence="1">
    <location>
        <begin position="127"/>
        <end position="149"/>
    </location>
</feature>
<dbReference type="RefSeq" id="WP_195799881.1">
    <property type="nucleotide sequence ID" value="NZ_CP061379.1"/>
</dbReference>
<feature type="transmembrane region" description="Helical" evidence="1">
    <location>
        <begin position="193"/>
        <end position="216"/>
    </location>
</feature>
<protein>
    <recommendedName>
        <fullName evidence="4">O-antigen ligase domain-containing protein</fullName>
    </recommendedName>
</protein>
<feature type="transmembrane region" description="Helical" evidence="1">
    <location>
        <begin position="222"/>
        <end position="241"/>
    </location>
</feature>
<evidence type="ECO:0000256" key="1">
    <source>
        <dbReference type="SAM" id="Phobius"/>
    </source>
</evidence>
<gene>
    <name evidence="2" type="ORF">IC761_27890</name>
</gene>
<name>A0A7S9D4J3_9BRAD</name>
<keyword evidence="1" id="KW-1133">Transmembrane helix</keyword>
<keyword evidence="1" id="KW-0472">Membrane</keyword>
<proteinExistence type="predicted"/>
<dbReference type="AlphaFoldDB" id="A0A7S9D4J3"/>
<feature type="transmembrane region" description="Helical" evidence="1">
    <location>
        <begin position="248"/>
        <end position="270"/>
    </location>
</feature>
<feature type="transmembrane region" description="Helical" evidence="1">
    <location>
        <begin position="340"/>
        <end position="358"/>
    </location>
</feature>
<keyword evidence="3" id="KW-1185">Reference proteome</keyword>
<feature type="transmembrane region" description="Helical" evidence="1">
    <location>
        <begin position="50"/>
        <end position="73"/>
    </location>
</feature>
<feature type="transmembrane region" description="Helical" evidence="1">
    <location>
        <begin position="370"/>
        <end position="388"/>
    </location>
</feature>
<feature type="transmembrane region" description="Helical" evidence="1">
    <location>
        <begin position="93"/>
        <end position="115"/>
    </location>
</feature>